<dbReference type="PANTHER" id="PTHR11527">
    <property type="entry name" value="HEAT-SHOCK PROTEIN 20 FAMILY MEMBER"/>
    <property type="match status" value="1"/>
</dbReference>
<dbReference type="OrthoDB" id="9811615at2"/>
<keyword evidence="4" id="KW-0346">Stress response</keyword>
<evidence type="ECO:0000313" key="4">
    <source>
        <dbReference type="EMBL" id="CEO89638.1"/>
    </source>
</evidence>
<proteinExistence type="inferred from homology"/>
<dbReference type="Proteomes" id="UP000046155">
    <property type="component" value="Unassembled WGS sequence"/>
</dbReference>
<evidence type="ECO:0000259" key="3">
    <source>
        <dbReference type="PROSITE" id="PS01031"/>
    </source>
</evidence>
<dbReference type="InterPro" id="IPR031107">
    <property type="entry name" value="Small_HSP"/>
</dbReference>
<dbReference type="EMBL" id="CDRZ01000252">
    <property type="protein sequence ID" value="CEO89638.1"/>
    <property type="molecule type" value="Genomic_DNA"/>
</dbReference>
<dbReference type="PROSITE" id="PS01031">
    <property type="entry name" value="SHSP"/>
    <property type="match status" value="1"/>
</dbReference>
<dbReference type="CDD" id="cd06464">
    <property type="entry name" value="ACD_sHsps-like"/>
    <property type="match status" value="1"/>
</dbReference>
<dbReference type="Pfam" id="PF00011">
    <property type="entry name" value="HSP20"/>
    <property type="match status" value="1"/>
</dbReference>
<organism evidence="4 5">
    <name type="scientific">Syntrophaceticus schinkii</name>
    <dbReference type="NCBI Taxonomy" id="499207"/>
    <lineage>
        <taxon>Bacteria</taxon>
        <taxon>Bacillati</taxon>
        <taxon>Bacillota</taxon>
        <taxon>Clostridia</taxon>
        <taxon>Thermoanaerobacterales</taxon>
        <taxon>Thermoanaerobacterales Family III. Incertae Sedis</taxon>
        <taxon>Syntrophaceticus</taxon>
    </lineage>
</organism>
<gene>
    <name evidence="4" type="ORF">SSCH_540016</name>
</gene>
<dbReference type="AlphaFoldDB" id="A0A0B7MN38"/>
<feature type="domain" description="SHSP" evidence="3">
    <location>
        <begin position="35"/>
        <end position="147"/>
    </location>
</feature>
<evidence type="ECO:0000313" key="5">
    <source>
        <dbReference type="Proteomes" id="UP000046155"/>
    </source>
</evidence>
<evidence type="ECO:0000256" key="2">
    <source>
        <dbReference type="RuleBase" id="RU003616"/>
    </source>
</evidence>
<dbReference type="SUPFAM" id="SSF49764">
    <property type="entry name" value="HSP20-like chaperones"/>
    <property type="match status" value="1"/>
</dbReference>
<comment type="similarity">
    <text evidence="1 2">Belongs to the small heat shock protein (HSP20) family.</text>
</comment>
<reference evidence="5" key="1">
    <citation type="submission" date="2015-01" db="EMBL/GenBank/DDBJ databases">
        <authorList>
            <person name="Manzoor Shahid"/>
            <person name="Zubair Saima"/>
        </authorList>
    </citation>
    <scope>NUCLEOTIDE SEQUENCE [LARGE SCALE GENOMIC DNA]</scope>
    <source>
        <strain evidence="5">Sp3</strain>
    </source>
</reference>
<name>A0A0B7MN38_9FIRM</name>
<evidence type="ECO:0000256" key="1">
    <source>
        <dbReference type="PROSITE-ProRule" id="PRU00285"/>
    </source>
</evidence>
<dbReference type="Gene3D" id="2.60.40.790">
    <property type="match status" value="1"/>
</dbReference>
<keyword evidence="5" id="KW-1185">Reference proteome</keyword>
<dbReference type="InterPro" id="IPR002068">
    <property type="entry name" value="A-crystallin/Hsp20_dom"/>
</dbReference>
<sequence>MSLMRRDYWREMNPMRETINSFFDDLLTRRLPAISGWGEWKPSIDLLDNGAEYVIMADLPGYTPENVKITVQENTIQLSGKVQEEKDTTEGDFQVKERSFGTFSRSIPLPTQIKPEEATAKFKNGVLEITLPKVDVPTGRILDIETG</sequence>
<protein>
    <submittedName>
        <fullName evidence="4">Putative Heat shock protein Hsp20</fullName>
    </submittedName>
</protein>
<dbReference type="InterPro" id="IPR008978">
    <property type="entry name" value="HSP20-like_chaperone"/>
</dbReference>
<accession>A0A0B7MN38</accession>